<gene>
    <name evidence="1" type="ORF">DWX90_15300</name>
</gene>
<dbReference type="AlphaFoldDB" id="A0AA92TJA0"/>
<dbReference type="EMBL" id="QRVN01000051">
    <property type="protein sequence ID" value="RGS44832.1"/>
    <property type="molecule type" value="Genomic_DNA"/>
</dbReference>
<comment type="caution">
    <text evidence="1">The sequence shown here is derived from an EMBL/GenBank/DDBJ whole genome shotgun (WGS) entry which is preliminary data.</text>
</comment>
<dbReference type="Proteomes" id="UP000286113">
    <property type="component" value="Unassembled WGS sequence"/>
</dbReference>
<reference evidence="1 2" key="1">
    <citation type="submission" date="2018-08" db="EMBL/GenBank/DDBJ databases">
        <title>A genome reference for cultivated species of the human gut microbiota.</title>
        <authorList>
            <person name="Zou Y."/>
            <person name="Xue W."/>
            <person name="Luo G."/>
        </authorList>
    </citation>
    <scope>NUCLEOTIDE SEQUENCE [LARGE SCALE GENOMIC DNA]</scope>
    <source>
        <strain evidence="1 2">AF22-1</strain>
    </source>
</reference>
<proteinExistence type="predicted"/>
<name>A0AA92TJA0_9BACT</name>
<accession>A0AA92TJA0</accession>
<protein>
    <submittedName>
        <fullName evidence="1">Uncharacterized protein</fullName>
    </submittedName>
</protein>
<evidence type="ECO:0000313" key="2">
    <source>
        <dbReference type="Proteomes" id="UP000286113"/>
    </source>
</evidence>
<organism evidence="1 2">
    <name type="scientific">Segatella copri</name>
    <dbReference type="NCBI Taxonomy" id="165179"/>
    <lineage>
        <taxon>Bacteria</taxon>
        <taxon>Pseudomonadati</taxon>
        <taxon>Bacteroidota</taxon>
        <taxon>Bacteroidia</taxon>
        <taxon>Bacteroidales</taxon>
        <taxon>Prevotellaceae</taxon>
        <taxon>Segatella</taxon>
    </lineage>
</organism>
<evidence type="ECO:0000313" key="1">
    <source>
        <dbReference type="EMBL" id="RGS44832.1"/>
    </source>
</evidence>
<sequence length="77" mass="8852">MSVRESVKGWTTEQACVSAVACWAASVIGNQEIFKKGVKFLEMNVEEDGHLTSYWWSEDYYATSFAQYCVKLIFNRL</sequence>